<accession>A0A239GWE2</accession>
<reference evidence="2 3" key="1">
    <citation type="submission" date="2017-06" db="EMBL/GenBank/DDBJ databases">
        <authorList>
            <person name="Kim H.J."/>
            <person name="Triplett B.A."/>
        </authorList>
    </citation>
    <scope>NUCLEOTIDE SEQUENCE [LARGE SCALE GENOMIC DNA]</scope>
    <source>
        <strain evidence="2 3">U15</strain>
    </source>
</reference>
<evidence type="ECO:0000313" key="3">
    <source>
        <dbReference type="Proteomes" id="UP000198284"/>
    </source>
</evidence>
<sequence>MSVSSPTVSVVIPVYNGAPFIAFAVESVLAQRYQPEEIIVVNDGSVDGTLQVLERFGSRIKVISIPNGGVSNARNVGIHASTGELIAFLDADDIWDPDKLRLQVQALQAFPTAGLCCCDFMTYNWSMHAKTNHFGLFSGDPAFQLDRPFAADAFGILIRYNFVGTASTVVVRKALLDQVGLFDVSYRQAEDYDLWLRCALHAEVISLSKVLVDKRAHDRNLTNDFAETLQFHERVLLSWMQTRGDVFAQRGLWESALAALAQTRYQIGNLLFEKGLRFQAFGYYFRGLRSVWSLSNLRAFLYYVSRKVVRMLSFGMIRNRRPIGHPSLDQRRAA</sequence>
<dbReference type="Pfam" id="PF00535">
    <property type="entry name" value="Glycos_transf_2"/>
    <property type="match status" value="1"/>
</dbReference>
<dbReference type="AlphaFoldDB" id="A0A239GWE2"/>
<dbReference type="Gene3D" id="3.90.550.10">
    <property type="entry name" value="Spore Coat Polysaccharide Biosynthesis Protein SpsA, Chain A"/>
    <property type="match status" value="1"/>
</dbReference>
<dbReference type="PANTHER" id="PTHR43685">
    <property type="entry name" value="GLYCOSYLTRANSFERASE"/>
    <property type="match status" value="1"/>
</dbReference>
<feature type="domain" description="Glycosyltransferase 2-like" evidence="1">
    <location>
        <begin position="9"/>
        <end position="117"/>
    </location>
</feature>
<dbReference type="CDD" id="cd00761">
    <property type="entry name" value="Glyco_tranf_GTA_type"/>
    <property type="match status" value="1"/>
</dbReference>
<dbReference type="SUPFAM" id="SSF53448">
    <property type="entry name" value="Nucleotide-diphospho-sugar transferases"/>
    <property type="match status" value="1"/>
</dbReference>
<keyword evidence="2" id="KW-0808">Transferase</keyword>
<name>A0A239GWE2_9BURK</name>
<dbReference type="PANTHER" id="PTHR43685:SF2">
    <property type="entry name" value="GLYCOSYLTRANSFERASE 2-LIKE DOMAIN-CONTAINING PROTEIN"/>
    <property type="match status" value="1"/>
</dbReference>
<dbReference type="InterPro" id="IPR001173">
    <property type="entry name" value="Glyco_trans_2-like"/>
</dbReference>
<gene>
    <name evidence="2" type="ORF">SAMN06265795_105216</name>
</gene>
<dbReference type="InterPro" id="IPR029044">
    <property type="entry name" value="Nucleotide-diphossugar_trans"/>
</dbReference>
<proteinExistence type="predicted"/>
<protein>
    <submittedName>
        <fullName evidence="2">Glycosyltransferase involved in cell wall bisynthesis</fullName>
    </submittedName>
</protein>
<dbReference type="InterPro" id="IPR050834">
    <property type="entry name" value="Glycosyltransf_2"/>
</dbReference>
<dbReference type="OrthoDB" id="9798249at2"/>
<evidence type="ECO:0000259" key="1">
    <source>
        <dbReference type="Pfam" id="PF00535"/>
    </source>
</evidence>
<dbReference type="RefSeq" id="WP_089399353.1">
    <property type="nucleotide sequence ID" value="NZ_FZOT01000005.1"/>
</dbReference>
<keyword evidence="3" id="KW-1185">Reference proteome</keyword>
<evidence type="ECO:0000313" key="2">
    <source>
        <dbReference type="EMBL" id="SNS73202.1"/>
    </source>
</evidence>
<dbReference type="GO" id="GO:0016740">
    <property type="term" value="F:transferase activity"/>
    <property type="evidence" value="ECO:0007669"/>
    <property type="project" value="UniProtKB-KW"/>
</dbReference>
<organism evidence="2 3">
    <name type="scientific">Noviherbaspirillum humi</name>
    <dbReference type="NCBI Taxonomy" id="1688639"/>
    <lineage>
        <taxon>Bacteria</taxon>
        <taxon>Pseudomonadati</taxon>
        <taxon>Pseudomonadota</taxon>
        <taxon>Betaproteobacteria</taxon>
        <taxon>Burkholderiales</taxon>
        <taxon>Oxalobacteraceae</taxon>
        <taxon>Noviherbaspirillum</taxon>
    </lineage>
</organism>
<dbReference type="EMBL" id="FZOT01000005">
    <property type="protein sequence ID" value="SNS73202.1"/>
    <property type="molecule type" value="Genomic_DNA"/>
</dbReference>
<dbReference type="Proteomes" id="UP000198284">
    <property type="component" value="Unassembled WGS sequence"/>
</dbReference>